<feature type="domain" description="Endonuclease/exonuclease/phosphatase" evidence="10">
    <location>
        <begin position="111"/>
        <end position="358"/>
    </location>
</feature>
<evidence type="ECO:0000256" key="7">
    <source>
        <dbReference type="ARBA" id="ARBA00022842"/>
    </source>
</evidence>
<dbReference type="GO" id="GO:0006281">
    <property type="term" value="P:DNA repair"/>
    <property type="evidence" value="ECO:0007669"/>
    <property type="project" value="UniProtKB-KW"/>
</dbReference>
<dbReference type="InterPro" id="IPR036691">
    <property type="entry name" value="Endo/exonu/phosph_ase_sf"/>
</dbReference>
<keyword evidence="9" id="KW-0812">Transmembrane</keyword>
<comment type="cofactor">
    <cofactor evidence="1">
        <name>Mn(2+)</name>
        <dbReference type="ChEBI" id="CHEBI:29035"/>
    </cofactor>
</comment>
<dbReference type="PANTHER" id="PTHR15822:SF4">
    <property type="entry name" value="TYROSYL-DNA PHOSPHODIESTERASE 2"/>
    <property type="match status" value="1"/>
</dbReference>
<keyword evidence="11" id="KW-0269">Exonuclease</keyword>
<keyword evidence="3" id="KW-0540">Nuclease</keyword>
<evidence type="ECO:0000256" key="6">
    <source>
        <dbReference type="ARBA" id="ARBA00022801"/>
    </source>
</evidence>
<evidence type="ECO:0000256" key="9">
    <source>
        <dbReference type="SAM" id="Phobius"/>
    </source>
</evidence>
<dbReference type="GO" id="GO:0004519">
    <property type="term" value="F:endonuclease activity"/>
    <property type="evidence" value="ECO:0007669"/>
    <property type="project" value="UniProtKB-KW"/>
</dbReference>
<keyword evidence="8" id="KW-0234">DNA repair</keyword>
<dbReference type="GO" id="GO:0046872">
    <property type="term" value="F:metal ion binding"/>
    <property type="evidence" value="ECO:0007669"/>
    <property type="project" value="UniProtKB-KW"/>
</dbReference>
<evidence type="ECO:0000256" key="5">
    <source>
        <dbReference type="ARBA" id="ARBA00022763"/>
    </source>
</evidence>
<dbReference type="AlphaFoldDB" id="A0A1M4TFV9"/>
<evidence type="ECO:0000256" key="1">
    <source>
        <dbReference type="ARBA" id="ARBA00001936"/>
    </source>
</evidence>
<keyword evidence="11" id="KW-0255">Endonuclease</keyword>
<feature type="transmembrane region" description="Helical" evidence="9">
    <location>
        <begin position="14"/>
        <end position="38"/>
    </location>
</feature>
<dbReference type="CDD" id="cd09084">
    <property type="entry name" value="EEP-2"/>
    <property type="match status" value="1"/>
</dbReference>
<organism evidence="11 12">
    <name type="scientific">Bacteroides faecichinchillae</name>
    <dbReference type="NCBI Taxonomy" id="871325"/>
    <lineage>
        <taxon>Bacteria</taxon>
        <taxon>Pseudomonadati</taxon>
        <taxon>Bacteroidota</taxon>
        <taxon>Bacteroidia</taxon>
        <taxon>Bacteroidales</taxon>
        <taxon>Bacteroidaceae</taxon>
        <taxon>Bacteroides</taxon>
    </lineage>
</organism>
<dbReference type="PANTHER" id="PTHR15822">
    <property type="entry name" value="TRAF AND TNF RECEPTOR-ASSOCIATED PROTEIN"/>
    <property type="match status" value="1"/>
</dbReference>
<gene>
    <name evidence="11" type="ORF">SAMN05444349_102107</name>
</gene>
<dbReference type="Pfam" id="PF03372">
    <property type="entry name" value="Exo_endo_phos"/>
    <property type="match status" value="1"/>
</dbReference>
<dbReference type="STRING" id="871325.SAMN05444349_102107"/>
<feature type="transmembrane region" description="Helical" evidence="9">
    <location>
        <begin position="50"/>
        <end position="71"/>
    </location>
</feature>
<keyword evidence="9" id="KW-0472">Membrane</keyword>
<keyword evidence="7" id="KW-0460">Magnesium</keyword>
<proteinExistence type="predicted"/>
<dbReference type="Gene3D" id="3.60.10.10">
    <property type="entry name" value="Endonuclease/exonuclease/phosphatase"/>
    <property type="match status" value="1"/>
</dbReference>
<evidence type="ECO:0000313" key="12">
    <source>
        <dbReference type="Proteomes" id="UP000184436"/>
    </source>
</evidence>
<dbReference type="InterPro" id="IPR005135">
    <property type="entry name" value="Endo/exonuclease/phosphatase"/>
</dbReference>
<dbReference type="Proteomes" id="UP000184436">
    <property type="component" value="Unassembled WGS sequence"/>
</dbReference>
<keyword evidence="9" id="KW-1133">Transmembrane helix</keyword>
<name>A0A1M4TFV9_9BACE</name>
<keyword evidence="12" id="KW-1185">Reference proteome</keyword>
<keyword evidence="5" id="KW-0227">DNA damage</keyword>
<dbReference type="GO" id="GO:0004527">
    <property type="term" value="F:exonuclease activity"/>
    <property type="evidence" value="ECO:0007669"/>
    <property type="project" value="UniProtKB-KW"/>
</dbReference>
<evidence type="ECO:0000313" key="11">
    <source>
        <dbReference type="EMBL" id="SHE43275.1"/>
    </source>
</evidence>
<evidence type="ECO:0000256" key="4">
    <source>
        <dbReference type="ARBA" id="ARBA00022723"/>
    </source>
</evidence>
<protein>
    <submittedName>
        <fullName evidence="11">Metal-dependent hydrolase, endonuclease/exonuclease/phosphatase family</fullName>
    </submittedName>
</protein>
<evidence type="ECO:0000256" key="8">
    <source>
        <dbReference type="ARBA" id="ARBA00023204"/>
    </source>
</evidence>
<sequence length="368" mass="41951">MQAKDRSMKHFGKIVSYLILAINAFFVGMLILTAYSPYLHPKIHPLASCLGLTFPIFLVINIGFVIFWLIINYRYTILTIIGFLICHSQIQTYIPINFTDKSIPENSIKLLSYNVMRFNNMEKKDGQSPILSYLSESGADIICLQEYNASENQKYVTEKDIKRALKAYPYYSIRRPGTGDSQLACFSKFPILAVSPINYESSYNGSMQYTLKVNEDTITLINNHLESNKLTKEDRGIYEDMINDPNAKKVKTGLRQLVKKLAEASSIRSAQVDSVANAITESKYPTIIACGDFNDVSISYTHRILTQHLNDAFTQSGKGLGISYNQNKFYFRIDNILISPNLKTYNCTVDRSIKDSDHYPIWCHITKR</sequence>
<evidence type="ECO:0000256" key="3">
    <source>
        <dbReference type="ARBA" id="ARBA00022722"/>
    </source>
</evidence>
<keyword evidence="4" id="KW-0479">Metal-binding</keyword>
<evidence type="ECO:0000259" key="10">
    <source>
        <dbReference type="Pfam" id="PF03372"/>
    </source>
</evidence>
<comment type="cofactor">
    <cofactor evidence="2">
        <name>Mg(2+)</name>
        <dbReference type="ChEBI" id="CHEBI:18420"/>
    </cofactor>
</comment>
<reference evidence="11 12" key="1">
    <citation type="submission" date="2016-11" db="EMBL/GenBank/DDBJ databases">
        <authorList>
            <person name="Jaros S."/>
            <person name="Januszkiewicz K."/>
            <person name="Wedrychowicz H."/>
        </authorList>
    </citation>
    <scope>NUCLEOTIDE SEQUENCE [LARGE SCALE GENOMIC DNA]</scope>
    <source>
        <strain evidence="11 12">DSM 26883</strain>
    </source>
</reference>
<accession>A0A1M4TFV9</accession>
<keyword evidence="6 11" id="KW-0378">Hydrolase</keyword>
<evidence type="ECO:0000256" key="2">
    <source>
        <dbReference type="ARBA" id="ARBA00001946"/>
    </source>
</evidence>
<dbReference type="SUPFAM" id="SSF56219">
    <property type="entry name" value="DNase I-like"/>
    <property type="match status" value="1"/>
</dbReference>
<dbReference type="EMBL" id="FQVD01000002">
    <property type="protein sequence ID" value="SHE43275.1"/>
    <property type="molecule type" value="Genomic_DNA"/>
</dbReference>
<dbReference type="InterPro" id="IPR051547">
    <property type="entry name" value="TDP2-like"/>
</dbReference>